<keyword evidence="1" id="KW-0472">Membrane</keyword>
<dbReference type="AlphaFoldDB" id="A0A818CSP1"/>
<proteinExistence type="predicted"/>
<keyword evidence="1" id="KW-1133">Transmembrane helix</keyword>
<evidence type="ECO:0000256" key="1">
    <source>
        <dbReference type="SAM" id="Phobius"/>
    </source>
</evidence>
<feature type="domain" description="LicD/FKTN/FKRP nucleotidyltransferase" evidence="2">
    <location>
        <begin position="136"/>
        <end position="199"/>
    </location>
</feature>
<accession>A0A818CSP1</accession>
<protein>
    <recommendedName>
        <fullName evidence="2">LicD/FKTN/FKRP nucleotidyltransferase domain-containing protein</fullName>
    </recommendedName>
</protein>
<name>A0A818CSP1_9BILA</name>
<dbReference type="EMBL" id="CAJNYU010001434">
    <property type="protein sequence ID" value="CAF3434194.1"/>
    <property type="molecule type" value="Genomic_DNA"/>
</dbReference>
<dbReference type="PANTHER" id="PTHR43404:SF2">
    <property type="entry name" value="LIPOPOLYSACCHARIDE CHOLINEPHOSPHOTRANSFERASE LICD"/>
    <property type="match status" value="1"/>
</dbReference>
<keyword evidence="1" id="KW-0812">Transmembrane</keyword>
<gene>
    <name evidence="3" type="ORF">FME351_LOCUS12055</name>
</gene>
<dbReference type="InterPro" id="IPR052942">
    <property type="entry name" value="LPS_cholinephosphotransferase"/>
</dbReference>
<comment type="caution">
    <text evidence="3">The sequence shown here is derived from an EMBL/GenBank/DDBJ whole genome shotgun (WGS) entry which is preliminary data.</text>
</comment>
<dbReference type="Proteomes" id="UP000663869">
    <property type="component" value="Unassembled WGS sequence"/>
</dbReference>
<sequence>MVQHNIIMKLFEYYNLKYIILFLFGYILINFLLSYKFFSLNNTYATEQQENWTPTMKKFCSKVQQNVKKEKPSSLSWLGNVQLQPPNFNKYFRKQSIEIPYLYSTWRSSPDLSRRLNPCDHQLYIELIRIFDHFLRRHQISYMIMDGTLLGSYTNHDFLPWDDDLDIRILLRDRSRMYTLLRQELENTVKILNITNQFGSYEILFFPWAPQAGDYHWSYPNIHIVYLEENSTHIWKQNSDNDSINDCSISKSDIFPVVWRPFGQIWLPAPREPLTVFELLRWKTFDKMFFAKNYSHKYEREIPLIDGRAQPSQLYPYYSWNRRREKKVNKTSYFENTEGAHIFIIEYAYMGTLCSSQIDCSSLFQRKSKPRIDNGRQIIEELSTINISDHISMNDNNVPTSSIDLAGEFVPERYLVLLTEQMVDMLFRLMIYNESRMLMSECDFDHQTTLRNSIVSGHTLSSSPNSPNRESSLQLQSMHQACIKCKKKMLTIEEFRELGH</sequence>
<reference evidence="3" key="1">
    <citation type="submission" date="2021-02" db="EMBL/GenBank/DDBJ databases">
        <authorList>
            <person name="Nowell W R."/>
        </authorList>
    </citation>
    <scope>NUCLEOTIDE SEQUENCE</scope>
</reference>
<dbReference type="Pfam" id="PF04991">
    <property type="entry name" value="LicD"/>
    <property type="match status" value="1"/>
</dbReference>
<dbReference type="InterPro" id="IPR007074">
    <property type="entry name" value="LicD/FKTN/FKRP_NTP_transf"/>
</dbReference>
<feature type="transmembrane region" description="Helical" evidence="1">
    <location>
        <begin position="18"/>
        <end position="38"/>
    </location>
</feature>
<evidence type="ECO:0000313" key="3">
    <source>
        <dbReference type="EMBL" id="CAF3434194.1"/>
    </source>
</evidence>
<dbReference type="PANTHER" id="PTHR43404">
    <property type="entry name" value="LIPOPOLYSACCHARIDE CHOLINEPHOSPHOTRANSFERASE LICD"/>
    <property type="match status" value="1"/>
</dbReference>
<dbReference type="GO" id="GO:0009100">
    <property type="term" value="P:glycoprotein metabolic process"/>
    <property type="evidence" value="ECO:0007669"/>
    <property type="project" value="UniProtKB-ARBA"/>
</dbReference>
<evidence type="ECO:0000259" key="2">
    <source>
        <dbReference type="Pfam" id="PF04991"/>
    </source>
</evidence>
<organism evidence="3 4">
    <name type="scientific">Rotaria socialis</name>
    <dbReference type="NCBI Taxonomy" id="392032"/>
    <lineage>
        <taxon>Eukaryota</taxon>
        <taxon>Metazoa</taxon>
        <taxon>Spiralia</taxon>
        <taxon>Gnathifera</taxon>
        <taxon>Rotifera</taxon>
        <taxon>Eurotatoria</taxon>
        <taxon>Bdelloidea</taxon>
        <taxon>Philodinida</taxon>
        <taxon>Philodinidae</taxon>
        <taxon>Rotaria</taxon>
    </lineage>
</organism>
<evidence type="ECO:0000313" key="4">
    <source>
        <dbReference type="Proteomes" id="UP000663869"/>
    </source>
</evidence>